<dbReference type="InterPro" id="IPR027391">
    <property type="entry name" value="Nol1_Nop2_Fmu_2"/>
</dbReference>
<name>D1PWR7_9BACT</name>
<evidence type="ECO:0000313" key="8">
    <source>
        <dbReference type="EMBL" id="EFA44154.1"/>
    </source>
</evidence>
<evidence type="ECO:0000256" key="5">
    <source>
        <dbReference type="ARBA" id="ARBA00022884"/>
    </source>
</evidence>
<keyword evidence="4 6" id="KW-0949">S-adenosyl-L-methionine</keyword>
<dbReference type="eggNOG" id="COG0144">
    <property type="taxonomic scope" value="Bacteria"/>
</dbReference>
<dbReference type="InterPro" id="IPR031341">
    <property type="entry name" value="Methyltr_RsmF_N"/>
</dbReference>
<dbReference type="InterPro" id="IPR023267">
    <property type="entry name" value="RCMT"/>
</dbReference>
<dbReference type="PROSITE" id="PS51686">
    <property type="entry name" value="SAM_MT_RSMB_NOP"/>
    <property type="match status" value="1"/>
</dbReference>
<dbReference type="Gene3D" id="2.30.130.60">
    <property type="match status" value="1"/>
</dbReference>
<feature type="binding site" evidence="6">
    <location>
        <begin position="115"/>
        <end position="121"/>
    </location>
    <ligand>
        <name>S-adenosyl-L-methionine</name>
        <dbReference type="ChEBI" id="CHEBI:59789"/>
    </ligand>
</feature>
<reference evidence="8 9" key="1">
    <citation type="submission" date="2009-10" db="EMBL/GenBank/DDBJ databases">
        <authorList>
            <person name="Qin X."/>
            <person name="Bachman B."/>
            <person name="Battles P."/>
            <person name="Bell A."/>
            <person name="Bess C."/>
            <person name="Bickham C."/>
            <person name="Chaboub L."/>
            <person name="Chen D."/>
            <person name="Coyle M."/>
            <person name="Deiros D.R."/>
            <person name="Dinh H."/>
            <person name="Forbes L."/>
            <person name="Fowler G."/>
            <person name="Francisco L."/>
            <person name="Fu Q."/>
            <person name="Gubbala S."/>
            <person name="Hale W."/>
            <person name="Han Y."/>
            <person name="Hemphill L."/>
            <person name="Highlander S.K."/>
            <person name="Hirani K."/>
            <person name="Hogues M."/>
            <person name="Jackson L."/>
            <person name="Jakkamsetti A."/>
            <person name="Javaid M."/>
            <person name="Jiang H."/>
            <person name="Korchina V."/>
            <person name="Kovar C."/>
            <person name="Lara F."/>
            <person name="Lee S."/>
            <person name="Mata R."/>
            <person name="Mathew T."/>
            <person name="Moen C."/>
            <person name="Morales K."/>
            <person name="Munidasa M."/>
            <person name="Nazareth L."/>
            <person name="Ngo R."/>
            <person name="Nguyen L."/>
            <person name="Okwuonu G."/>
            <person name="Ongeri F."/>
            <person name="Patil S."/>
            <person name="Petrosino J."/>
            <person name="Pham C."/>
            <person name="Pham P."/>
            <person name="Pu L.-L."/>
            <person name="Puazo M."/>
            <person name="Raj R."/>
            <person name="Reid J."/>
            <person name="Rouhana J."/>
            <person name="Saada N."/>
            <person name="Shang Y."/>
            <person name="Simmons D."/>
            <person name="Thornton R."/>
            <person name="Warren J."/>
            <person name="Weissenberger G."/>
            <person name="Zhang J."/>
            <person name="Zhang L."/>
            <person name="Zhou C."/>
            <person name="Zhu D."/>
            <person name="Muzny D."/>
            <person name="Worley K."/>
            <person name="Gibbs R."/>
        </authorList>
    </citation>
    <scope>NUCLEOTIDE SEQUENCE [LARGE SCALE GENOMIC DNA]</scope>
    <source>
        <strain evidence="8 9">DSM 17361</strain>
    </source>
</reference>
<gene>
    <name evidence="8" type="ORF">HMPREF0645_1402</name>
</gene>
<comment type="caution">
    <text evidence="6">Lacks conserved residue(s) required for the propagation of feature annotation.</text>
</comment>
<comment type="similarity">
    <text evidence="6">Belongs to the class I-like SAM-binding methyltransferase superfamily. RsmB/NOP family.</text>
</comment>
<evidence type="ECO:0000259" key="7">
    <source>
        <dbReference type="PROSITE" id="PS51686"/>
    </source>
</evidence>
<evidence type="ECO:0000313" key="9">
    <source>
        <dbReference type="Proteomes" id="UP000003160"/>
    </source>
</evidence>
<organism evidence="8 9">
    <name type="scientific">Hallella bergensis DSM 17361</name>
    <dbReference type="NCBI Taxonomy" id="585502"/>
    <lineage>
        <taxon>Bacteria</taxon>
        <taxon>Pseudomonadati</taxon>
        <taxon>Bacteroidota</taxon>
        <taxon>Bacteroidia</taxon>
        <taxon>Bacteroidales</taxon>
        <taxon>Prevotellaceae</taxon>
        <taxon>Hallella</taxon>
    </lineage>
</organism>
<feature type="domain" description="SAM-dependent MTase RsmB/NOP-type" evidence="7">
    <location>
        <begin position="9"/>
        <end position="300"/>
    </location>
</feature>
<dbReference type="Pfam" id="PF17125">
    <property type="entry name" value="Methyltr_RsmF_N"/>
    <property type="match status" value="1"/>
</dbReference>
<dbReference type="InterPro" id="IPR029063">
    <property type="entry name" value="SAM-dependent_MTases_sf"/>
</dbReference>
<dbReference type="GO" id="GO:0003723">
    <property type="term" value="F:RNA binding"/>
    <property type="evidence" value="ECO:0007669"/>
    <property type="project" value="UniProtKB-UniRule"/>
</dbReference>
<dbReference type="PRINTS" id="PR02008">
    <property type="entry name" value="RCMTFAMILY"/>
</dbReference>
<dbReference type="eggNOG" id="COG3270">
    <property type="taxonomic scope" value="Bacteria"/>
</dbReference>
<dbReference type="PANTHER" id="PTHR22807">
    <property type="entry name" value="NOP2 YEAST -RELATED NOL1/NOP2/FMU SUN DOMAIN-CONTAINING"/>
    <property type="match status" value="1"/>
</dbReference>
<dbReference type="Pfam" id="PF13636">
    <property type="entry name" value="Methyltranf_PUA"/>
    <property type="match status" value="1"/>
</dbReference>
<comment type="caution">
    <text evidence="8">The sequence shown here is derived from an EMBL/GenBank/DDBJ whole genome shotgun (WGS) entry which is preliminary data.</text>
</comment>
<keyword evidence="3 6" id="KW-0808">Transferase</keyword>
<dbReference type="HOGENOM" id="CLU_005316_6_0_10"/>
<dbReference type="EMBL" id="ACKS01000060">
    <property type="protein sequence ID" value="EFA44154.1"/>
    <property type="molecule type" value="Genomic_DNA"/>
</dbReference>
<dbReference type="GO" id="GO:0001510">
    <property type="term" value="P:RNA methylation"/>
    <property type="evidence" value="ECO:0007669"/>
    <property type="project" value="InterPro"/>
</dbReference>
<keyword evidence="2 6" id="KW-0489">Methyltransferase</keyword>
<evidence type="ECO:0000256" key="4">
    <source>
        <dbReference type="ARBA" id="ARBA00022691"/>
    </source>
</evidence>
<evidence type="ECO:0000256" key="1">
    <source>
        <dbReference type="ARBA" id="ARBA00022490"/>
    </source>
</evidence>
<evidence type="ECO:0000256" key="3">
    <source>
        <dbReference type="ARBA" id="ARBA00022679"/>
    </source>
</evidence>
<feature type="binding site" evidence="6">
    <location>
        <position position="183"/>
    </location>
    <ligand>
        <name>S-adenosyl-L-methionine</name>
        <dbReference type="ChEBI" id="CHEBI:59789"/>
    </ligand>
</feature>
<keyword evidence="1" id="KW-0963">Cytoplasm</keyword>
<dbReference type="SUPFAM" id="SSF53335">
    <property type="entry name" value="S-adenosyl-L-methionine-dependent methyltransferases"/>
    <property type="match status" value="1"/>
</dbReference>
<keyword evidence="5 6" id="KW-0694">RNA-binding</keyword>
<dbReference type="GO" id="GO:0008173">
    <property type="term" value="F:RNA methyltransferase activity"/>
    <property type="evidence" value="ECO:0007669"/>
    <property type="project" value="InterPro"/>
</dbReference>
<sequence>MDMTLPRDFEEYTRRLLGDDLYATFIKGLAQEAPTSIRLNPFKTTLCQHGPSAGLPQASPVPWCGQGVYLADRPNFTFDPLFHAGLYYVQEASSMFIDYILRQLIHDPVLMLDLCAAPGGKTTAARAALPTGSLILANEPVRLRASILSENVQKFGHPDVVVTHNFPKDYRQSGLRFDVVLADVPCSGEGMFRKDEGAVGEWSMQNVEKCWQLQRSIIADIWPCLAEGGLLIYSTCTFNAHENEENVDWIARTLGADFVEIETPPEWGITGSLIDDHPVCRFIPGKTKGEGFFVAVLRKHGDHVPALSQLDTRAGKADRKQRRGKSKAQETSAIGNACRAWVAPDVAIARDQEQVVGVPVRWQHIYERARTTLRVLHAGVTLGTDKGRDIIPDTSLALSTALAPDAFPRIEADYATAISYLRKEAIVLPPDTPRGFVLITYRHQPLGLVKNIGNRANNLYPQAWKIKSTHLPELSPEVLPNEEAPVP</sequence>
<dbReference type="InterPro" id="IPR049560">
    <property type="entry name" value="MeTrfase_RsmB-F_NOP2_cat"/>
</dbReference>
<evidence type="ECO:0000256" key="6">
    <source>
        <dbReference type="PROSITE-ProRule" id="PRU01023"/>
    </source>
</evidence>
<dbReference type="Gene3D" id="3.40.50.150">
    <property type="entry name" value="Vaccinia Virus protein VP39"/>
    <property type="match status" value="1"/>
</dbReference>
<dbReference type="InterPro" id="IPR001678">
    <property type="entry name" value="MeTrfase_RsmB-F_NOP2_dom"/>
</dbReference>
<dbReference type="Proteomes" id="UP000003160">
    <property type="component" value="Unassembled WGS sequence"/>
</dbReference>
<feature type="active site" description="Nucleophile" evidence="6">
    <location>
        <position position="236"/>
    </location>
</feature>
<dbReference type="Gene3D" id="3.30.70.1170">
    <property type="entry name" value="Sun protein, domain 3"/>
    <property type="match status" value="1"/>
</dbReference>
<keyword evidence="9" id="KW-1185">Reference proteome</keyword>
<feature type="binding site" evidence="6">
    <location>
        <position position="139"/>
    </location>
    <ligand>
        <name>S-adenosyl-L-methionine</name>
        <dbReference type="ChEBI" id="CHEBI:59789"/>
    </ligand>
</feature>
<dbReference type="Pfam" id="PF01189">
    <property type="entry name" value="Methyltr_RsmB-F"/>
    <property type="match status" value="1"/>
</dbReference>
<proteinExistence type="inferred from homology"/>
<dbReference type="PANTHER" id="PTHR22807:SF30">
    <property type="entry name" value="28S RRNA (CYTOSINE(4447)-C(5))-METHYLTRANSFERASE-RELATED"/>
    <property type="match status" value="1"/>
</dbReference>
<dbReference type="AlphaFoldDB" id="D1PWR7"/>
<protein>
    <submittedName>
        <fullName evidence="8">NOL1/NOP2/sun family protein</fullName>
    </submittedName>
</protein>
<accession>D1PWR7</accession>
<evidence type="ECO:0000256" key="2">
    <source>
        <dbReference type="ARBA" id="ARBA00022603"/>
    </source>
</evidence>